<dbReference type="InterPro" id="IPR012337">
    <property type="entry name" value="RNaseH-like_sf"/>
</dbReference>
<dbReference type="EMBL" id="AVOT02004629">
    <property type="protein sequence ID" value="MBW0476892.1"/>
    <property type="molecule type" value="Genomic_DNA"/>
</dbReference>
<accession>A0A9Q3GRU7</accession>
<proteinExistence type="predicted"/>
<evidence type="ECO:0000313" key="2">
    <source>
        <dbReference type="Proteomes" id="UP000765509"/>
    </source>
</evidence>
<protein>
    <submittedName>
        <fullName evidence="1">Uncharacterized protein</fullName>
    </submittedName>
</protein>
<gene>
    <name evidence="1" type="ORF">O181_016607</name>
</gene>
<sequence length="117" mass="13670">MKFEMMIQMQEAKSPWEIFHMDWVTPLLSGGYRSYNACLVLVDRYSKTPMFLQCHKDDTAMDTDIMIWNKVIGHTGVFQNIISEQTQTSLHNYGQTSMNCLEQSYHLQELSTLKLIL</sequence>
<dbReference type="AlphaFoldDB" id="A0A9Q3GRU7"/>
<dbReference type="SUPFAM" id="SSF53098">
    <property type="entry name" value="Ribonuclease H-like"/>
    <property type="match status" value="1"/>
</dbReference>
<dbReference type="Gene3D" id="3.30.420.10">
    <property type="entry name" value="Ribonuclease H-like superfamily/Ribonuclease H"/>
    <property type="match status" value="1"/>
</dbReference>
<name>A0A9Q3GRU7_9BASI</name>
<comment type="caution">
    <text evidence="1">The sequence shown here is derived from an EMBL/GenBank/DDBJ whole genome shotgun (WGS) entry which is preliminary data.</text>
</comment>
<keyword evidence="2" id="KW-1185">Reference proteome</keyword>
<evidence type="ECO:0000313" key="1">
    <source>
        <dbReference type="EMBL" id="MBW0476892.1"/>
    </source>
</evidence>
<dbReference type="Proteomes" id="UP000765509">
    <property type="component" value="Unassembled WGS sequence"/>
</dbReference>
<dbReference type="InterPro" id="IPR036397">
    <property type="entry name" value="RNaseH_sf"/>
</dbReference>
<dbReference type="GO" id="GO:0003676">
    <property type="term" value="F:nucleic acid binding"/>
    <property type="evidence" value="ECO:0007669"/>
    <property type="project" value="InterPro"/>
</dbReference>
<reference evidence="1" key="1">
    <citation type="submission" date="2021-03" db="EMBL/GenBank/DDBJ databases">
        <title>Draft genome sequence of rust myrtle Austropuccinia psidii MF-1, a brazilian biotype.</title>
        <authorList>
            <person name="Quecine M.C."/>
            <person name="Pachon D.M.R."/>
            <person name="Bonatelli M.L."/>
            <person name="Correr F.H."/>
            <person name="Franceschini L.M."/>
            <person name="Leite T.F."/>
            <person name="Margarido G.R.A."/>
            <person name="Almeida C.A."/>
            <person name="Ferrarezi J.A."/>
            <person name="Labate C.A."/>
        </authorList>
    </citation>
    <scope>NUCLEOTIDE SEQUENCE</scope>
    <source>
        <strain evidence="1">MF-1</strain>
    </source>
</reference>
<organism evidence="1 2">
    <name type="scientific">Austropuccinia psidii MF-1</name>
    <dbReference type="NCBI Taxonomy" id="1389203"/>
    <lineage>
        <taxon>Eukaryota</taxon>
        <taxon>Fungi</taxon>
        <taxon>Dikarya</taxon>
        <taxon>Basidiomycota</taxon>
        <taxon>Pucciniomycotina</taxon>
        <taxon>Pucciniomycetes</taxon>
        <taxon>Pucciniales</taxon>
        <taxon>Sphaerophragmiaceae</taxon>
        <taxon>Austropuccinia</taxon>
    </lineage>
</organism>